<evidence type="ECO:0000313" key="2">
    <source>
        <dbReference type="EMBL" id="CUP14157.1"/>
    </source>
</evidence>
<evidence type="ECO:0000313" key="5">
    <source>
        <dbReference type="EMBL" id="MZK41265.1"/>
    </source>
</evidence>
<evidence type="ECO:0000313" key="10">
    <source>
        <dbReference type="Proteomes" id="UP000449249"/>
    </source>
</evidence>
<dbReference type="Proteomes" id="UP000446719">
    <property type="component" value="Unassembled WGS sequence"/>
</dbReference>
<feature type="region of interest" description="Disordered" evidence="1">
    <location>
        <begin position="227"/>
        <end position="248"/>
    </location>
</feature>
<dbReference type="Proteomes" id="UP000261285">
    <property type="component" value="Unassembled WGS sequence"/>
</dbReference>
<dbReference type="Proteomes" id="UP000095485">
    <property type="component" value="Unassembled WGS sequence"/>
</dbReference>
<reference evidence="6 8" key="2">
    <citation type="submission" date="2018-08" db="EMBL/GenBank/DDBJ databases">
        <title>A genome reference for cultivated species of the human gut microbiota.</title>
        <authorList>
            <person name="Zou Y."/>
            <person name="Xue W."/>
            <person name="Luo G."/>
        </authorList>
    </citation>
    <scope>NUCLEOTIDE SEQUENCE [LARGE SCALE GENOMIC DNA]</scope>
    <source>
        <strain evidence="6 8">OM02-16</strain>
    </source>
</reference>
<dbReference type="EMBL" id="WWSH01000001">
    <property type="protein sequence ID" value="MZK08873.1"/>
    <property type="molecule type" value="Genomic_DNA"/>
</dbReference>
<dbReference type="EMBL" id="CZAY01000003">
    <property type="protein sequence ID" value="CUP14157.1"/>
    <property type="molecule type" value="Genomic_DNA"/>
</dbReference>
<evidence type="ECO:0000313" key="8">
    <source>
        <dbReference type="Proteomes" id="UP000261285"/>
    </source>
</evidence>
<feature type="compositionally biased region" description="Basic residues" evidence="1">
    <location>
        <begin position="238"/>
        <end position="248"/>
    </location>
</feature>
<dbReference type="Proteomes" id="UP000449249">
    <property type="component" value="Unassembled WGS sequence"/>
</dbReference>
<evidence type="ECO:0000313" key="6">
    <source>
        <dbReference type="EMBL" id="RGO29184.1"/>
    </source>
</evidence>
<dbReference type="RefSeq" id="WP_007884619.1">
    <property type="nucleotide sequence ID" value="NZ_CABMEZ010000035.1"/>
</dbReference>
<dbReference type="EMBL" id="WWSC01000005">
    <property type="protein sequence ID" value="MZK41265.1"/>
    <property type="molecule type" value="Genomic_DNA"/>
</dbReference>
<organism evidence="2 7">
    <name type="scientific">Dorea longicatena</name>
    <dbReference type="NCBI Taxonomy" id="88431"/>
    <lineage>
        <taxon>Bacteria</taxon>
        <taxon>Bacillati</taxon>
        <taxon>Bacillota</taxon>
        <taxon>Clostridia</taxon>
        <taxon>Lachnospirales</taxon>
        <taxon>Lachnospiraceae</taxon>
        <taxon>Dorea</taxon>
    </lineage>
</organism>
<dbReference type="OrthoDB" id="9813511at2"/>
<evidence type="ECO:0000313" key="9">
    <source>
        <dbReference type="Proteomes" id="UP000446719"/>
    </source>
</evidence>
<evidence type="ECO:0000256" key="1">
    <source>
        <dbReference type="SAM" id="MobiDB-lite"/>
    </source>
</evidence>
<dbReference type="EMBL" id="QSVN01000035">
    <property type="protein sequence ID" value="RGO29184.1"/>
    <property type="molecule type" value="Genomic_DNA"/>
</dbReference>
<proteinExistence type="predicted"/>
<accession>A0A174KVN9</accession>
<dbReference type="EMBL" id="WWSB01000003">
    <property type="protein sequence ID" value="MZK17217.1"/>
    <property type="molecule type" value="Genomic_DNA"/>
</dbReference>
<name>A0A174KVN9_9FIRM</name>
<evidence type="ECO:0000313" key="3">
    <source>
        <dbReference type="EMBL" id="MZK08873.1"/>
    </source>
</evidence>
<dbReference type="GeneID" id="96227827"/>
<gene>
    <name evidence="6" type="ORF">DXB16_14635</name>
    <name evidence="2" type="ORF">ERS852526_00522</name>
    <name evidence="5" type="ORF">GT528_05965</name>
    <name evidence="4" type="ORF">GT565_03585</name>
    <name evidence="3" type="ORF">GT576_00565</name>
</gene>
<evidence type="ECO:0000313" key="11">
    <source>
        <dbReference type="Proteomes" id="UP000472916"/>
    </source>
</evidence>
<protein>
    <submittedName>
        <fullName evidence="2">Uncharacterized protein</fullName>
    </submittedName>
</protein>
<evidence type="ECO:0000313" key="7">
    <source>
        <dbReference type="Proteomes" id="UP000095485"/>
    </source>
</evidence>
<reference evidence="2 7" key="1">
    <citation type="submission" date="2015-09" db="EMBL/GenBank/DDBJ databases">
        <authorList>
            <consortium name="Pathogen Informatics"/>
        </authorList>
    </citation>
    <scope>NUCLEOTIDE SEQUENCE [LARGE SCALE GENOMIC DNA]</scope>
    <source>
        <strain evidence="2 7">2789STDY5834914</strain>
    </source>
</reference>
<dbReference type="AlphaFoldDB" id="A0A174KVN9"/>
<reference evidence="9 10" key="3">
    <citation type="journal article" date="2019" name="Nat. Med.">
        <title>A library of human gut bacterial isolates paired with longitudinal multiomics data enables mechanistic microbiome research.</title>
        <authorList>
            <person name="Poyet M."/>
            <person name="Groussin M."/>
            <person name="Gibbons S.M."/>
            <person name="Avila-Pacheco J."/>
            <person name="Jiang X."/>
            <person name="Kearney S.M."/>
            <person name="Perrotta A.R."/>
            <person name="Berdy B."/>
            <person name="Zhao S."/>
            <person name="Lieberman T.D."/>
            <person name="Swanson P.K."/>
            <person name="Smith M."/>
            <person name="Roesemann S."/>
            <person name="Alexander J.E."/>
            <person name="Rich S.A."/>
            <person name="Livny J."/>
            <person name="Vlamakis H."/>
            <person name="Clish C."/>
            <person name="Bullock K."/>
            <person name="Deik A."/>
            <person name="Scott J."/>
            <person name="Pierce K.A."/>
            <person name="Xavier R.J."/>
            <person name="Alm E.J."/>
        </authorList>
    </citation>
    <scope>NUCLEOTIDE SEQUENCE [LARGE SCALE GENOMIC DNA]</scope>
    <source>
        <strain evidence="3 10">BIOML-A1</strain>
        <strain evidence="5 11">BIOML-A6</strain>
        <strain evidence="4 9">BIOML-A7</strain>
    </source>
</reference>
<dbReference type="Proteomes" id="UP000472916">
    <property type="component" value="Unassembled WGS sequence"/>
</dbReference>
<evidence type="ECO:0000313" key="4">
    <source>
        <dbReference type="EMBL" id="MZK17217.1"/>
    </source>
</evidence>
<sequence length="248" mass="28898">MEEKGTMHVHLLTELTGNLYSEESEWEEEWSESDEYGMPLDGTELADYEEVIREELERYGEDDLMQYFDGSESIQEKIQSAVVTIENKDGILYGCTKLELNEFLSQEELQEFTEYITGQYSDGWGEGFEQRDIKVDGGTMNVHFWHPNMEQPKMYEKKTEQIPTKPEKQRPKLQLLGHDGNIFSIMGDASTLLKKNKQTAEAKEMRKRVLESGDYYKALLIISEYVETELSPPPKENKKTKKKNQPER</sequence>